<dbReference type="RefSeq" id="WP_012876336.1">
    <property type="nucleotide sequence ID" value="NC_013526.1"/>
</dbReference>
<proteinExistence type="predicted"/>
<evidence type="ECO:0000313" key="2">
    <source>
        <dbReference type="Proteomes" id="UP000000323"/>
    </source>
</evidence>
<sequence length="157" mass="16020">MAQDIPGVAVRAFESQQLALDAVRALSDGGFSTEQISIVVPNPADPEQIPSEEEMEVGRMGSLEVVTDENVPFGEGISVGSTGILVPNLGAVVGGPLAVAYAHQPDAAIDELLEDLGATDEEIDEVEGAIAQGLTVVVVAAGSSRDEAQGILNKVGA</sequence>
<dbReference type="Proteomes" id="UP000000323">
    <property type="component" value="Chromosome 2"/>
</dbReference>
<accession>D1CHT4</accession>
<protein>
    <submittedName>
        <fullName evidence="1">Uncharacterized protein</fullName>
    </submittedName>
</protein>
<dbReference type="HOGENOM" id="CLU_1677043_0_0_0"/>
<gene>
    <name evidence="1" type="ordered locus">Tter_2410</name>
</gene>
<evidence type="ECO:0000313" key="1">
    <source>
        <dbReference type="EMBL" id="ACZ43305.1"/>
    </source>
</evidence>
<dbReference type="AlphaFoldDB" id="D1CHT4"/>
<dbReference type="EMBL" id="CP001826">
    <property type="protein sequence ID" value="ACZ43305.1"/>
    <property type="molecule type" value="Genomic_DNA"/>
</dbReference>
<reference evidence="2" key="1">
    <citation type="journal article" date="2010" name="Stand. Genomic Sci.">
        <title>Complete genome sequence of 'Thermobaculum terrenum' type strain (YNP1).</title>
        <authorList>
            <person name="Kiss H."/>
            <person name="Cleland D."/>
            <person name="Lapidus A."/>
            <person name="Lucas S."/>
            <person name="Glavina Del Rio T."/>
            <person name="Nolan M."/>
            <person name="Tice H."/>
            <person name="Han C."/>
            <person name="Goodwin L."/>
            <person name="Pitluck S."/>
            <person name="Liolios K."/>
            <person name="Ivanova N."/>
            <person name="Mavromatis K."/>
            <person name="Ovchinnikova G."/>
            <person name="Pati A."/>
            <person name="Chen A."/>
            <person name="Palaniappan K."/>
            <person name="Land M."/>
            <person name="Hauser L."/>
            <person name="Chang Y."/>
            <person name="Jeffries C."/>
            <person name="Lu M."/>
            <person name="Brettin T."/>
            <person name="Detter J."/>
            <person name="Goker M."/>
            <person name="Tindall B."/>
            <person name="Beck B."/>
            <person name="McDermott T."/>
            <person name="Woyke T."/>
            <person name="Bristow J."/>
            <person name="Eisen J."/>
            <person name="Markowitz V."/>
            <person name="Hugenholtz P."/>
            <person name="Kyrpides N."/>
            <person name="Klenk H."/>
            <person name="Cheng J."/>
        </authorList>
    </citation>
    <scope>NUCLEOTIDE SEQUENCE [LARGE SCALE GENOMIC DNA]</scope>
    <source>
        <strain evidence="2">ATCC BAA-798 / YNP1</strain>
    </source>
</reference>
<keyword evidence="2" id="KW-1185">Reference proteome</keyword>
<dbReference type="KEGG" id="ttr:Tter_2410"/>
<name>D1CHT4_THET1</name>
<organism evidence="1 2">
    <name type="scientific">Thermobaculum terrenum (strain ATCC BAA-798 / CCMEE 7001 / YNP1)</name>
    <dbReference type="NCBI Taxonomy" id="525904"/>
    <lineage>
        <taxon>Bacteria</taxon>
        <taxon>Bacillati</taxon>
        <taxon>Chloroflexota</taxon>
        <taxon>Chloroflexia</taxon>
        <taxon>Candidatus Thermobaculales</taxon>
        <taxon>Candidatus Thermobaculaceae</taxon>
        <taxon>Thermobaculum</taxon>
    </lineage>
</organism>